<sequence>MRETPDRSGPWLLAGITLFWGLNFVTIKYSVEEVPIWTFRTICLLTGGFGLLGIAKALGLSLRVPRAEWRPLVIAAIGNITGWHIFSAWGLQYVPASRGTILAYTMPLFAAVISVLWLRQKMTGLIMTALASGLVALAILLVPIRDEIVAHPFGPMLMLLAAAFWAFGTVALKRYRFTVPTAVLAGWQMLVGGIPVFIGWALIDIDFDPRPISHVAWMAVAYSAIVPMIFCHWAWFRIVAIYPAAVAAIGTLAIPVVSVIAAALLKDEPIGLSEILSLGLVLTSLALVLIVPALKNRTAPLPEPE</sequence>
<evidence type="ECO:0000256" key="4">
    <source>
        <dbReference type="ARBA" id="ARBA00022989"/>
    </source>
</evidence>
<feature type="transmembrane region" description="Helical" evidence="6">
    <location>
        <begin position="71"/>
        <end position="89"/>
    </location>
</feature>
<evidence type="ECO:0000313" key="8">
    <source>
        <dbReference type="EMBL" id="MDQ7249793.1"/>
    </source>
</evidence>
<protein>
    <submittedName>
        <fullName evidence="8">DMT family transporter</fullName>
    </submittedName>
</protein>
<keyword evidence="2" id="KW-1003">Cell membrane</keyword>
<evidence type="ECO:0000256" key="5">
    <source>
        <dbReference type="ARBA" id="ARBA00023136"/>
    </source>
</evidence>
<keyword evidence="4 6" id="KW-1133">Transmembrane helix</keyword>
<feature type="transmembrane region" description="Helical" evidence="6">
    <location>
        <begin position="150"/>
        <end position="172"/>
    </location>
</feature>
<feature type="transmembrane region" description="Helical" evidence="6">
    <location>
        <begin position="184"/>
        <end position="203"/>
    </location>
</feature>
<evidence type="ECO:0000256" key="1">
    <source>
        <dbReference type="ARBA" id="ARBA00004651"/>
    </source>
</evidence>
<feature type="transmembrane region" description="Helical" evidence="6">
    <location>
        <begin position="125"/>
        <end position="144"/>
    </location>
</feature>
<dbReference type="InterPro" id="IPR000620">
    <property type="entry name" value="EamA_dom"/>
</dbReference>
<reference evidence="9" key="1">
    <citation type="submission" date="2023-08" db="EMBL/GenBank/DDBJ databases">
        <title>Rhodospirillaceae gen. nov., a novel taxon isolated from the Yangtze River Yuezi River estuary sludge.</title>
        <authorList>
            <person name="Ruan L."/>
        </authorList>
    </citation>
    <scope>NUCLEOTIDE SEQUENCE [LARGE SCALE GENOMIC DNA]</scope>
    <source>
        <strain evidence="9">R-7</strain>
    </source>
</reference>
<keyword evidence="9" id="KW-1185">Reference proteome</keyword>
<evidence type="ECO:0000256" key="3">
    <source>
        <dbReference type="ARBA" id="ARBA00022692"/>
    </source>
</evidence>
<feature type="transmembrane region" description="Helical" evidence="6">
    <location>
        <begin position="215"/>
        <end position="235"/>
    </location>
</feature>
<comment type="subcellular location">
    <subcellularLocation>
        <location evidence="1">Cell membrane</location>
        <topology evidence="1">Multi-pass membrane protein</topology>
    </subcellularLocation>
</comment>
<dbReference type="PANTHER" id="PTHR32322">
    <property type="entry name" value="INNER MEMBRANE TRANSPORTER"/>
    <property type="match status" value="1"/>
</dbReference>
<feature type="domain" description="EamA" evidence="7">
    <location>
        <begin position="9"/>
        <end position="141"/>
    </location>
</feature>
<dbReference type="EMBL" id="JAUYVI010000006">
    <property type="protein sequence ID" value="MDQ7249793.1"/>
    <property type="molecule type" value="Genomic_DNA"/>
</dbReference>
<feature type="transmembrane region" description="Helical" evidence="6">
    <location>
        <begin position="275"/>
        <end position="294"/>
    </location>
</feature>
<gene>
    <name evidence="8" type="ORF">Q8A70_19040</name>
</gene>
<feature type="transmembrane region" description="Helical" evidence="6">
    <location>
        <begin position="12"/>
        <end position="31"/>
    </location>
</feature>
<feature type="transmembrane region" description="Helical" evidence="6">
    <location>
        <begin position="242"/>
        <end position="263"/>
    </location>
</feature>
<dbReference type="InterPro" id="IPR037185">
    <property type="entry name" value="EmrE-like"/>
</dbReference>
<dbReference type="InterPro" id="IPR050638">
    <property type="entry name" value="AA-Vitamin_Transporters"/>
</dbReference>
<dbReference type="Pfam" id="PF00892">
    <property type="entry name" value="EamA"/>
    <property type="match status" value="2"/>
</dbReference>
<feature type="transmembrane region" description="Helical" evidence="6">
    <location>
        <begin position="101"/>
        <end position="118"/>
    </location>
</feature>
<evidence type="ECO:0000313" key="9">
    <source>
        <dbReference type="Proteomes" id="UP001230156"/>
    </source>
</evidence>
<dbReference type="RefSeq" id="WP_379958194.1">
    <property type="nucleotide sequence ID" value="NZ_JAUYVI010000006.1"/>
</dbReference>
<feature type="domain" description="EamA" evidence="7">
    <location>
        <begin position="153"/>
        <end position="289"/>
    </location>
</feature>
<name>A0ABU0YT11_9PROT</name>
<keyword evidence="5 6" id="KW-0472">Membrane</keyword>
<organism evidence="8 9">
    <name type="scientific">Dongia sedimenti</name>
    <dbReference type="NCBI Taxonomy" id="3064282"/>
    <lineage>
        <taxon>Bacteria</taxon>
        <taxon>Pseudomonadati</taxon>
        <taxon>Pseudomonadota</taxon>
        <taxon>Alphaproteobacteria</taxon>
        <taxon>Rhodospirillales</taxon>
        <taxon>Dongiaceae</taxon>
        <taxon>Dongia</taxon>
    </lineage>
</organism>
<evidence type="ECO:0000259" key="7">
    <source>
        <dbReference type="Pfam" id="PF00892"/>
    </source>
</evidence>
<comment type="caution">
    <text evidence="8">The sequence shown here is derived from an EMBL/GenBank/DDBJ whole genome shotgun (WGS) entry which is preliminary data.</text>
</comment>
<keyword evidence="3 6" id="KW-0812">Transmembrane</keyword>
<dbReference type="PANTHER" id="PTHR32322:SF18">
    <property type="entry name" value="S-ADENOSYLMETHIONINE_S-ADENOSYLHOMOCYSTEINE TRANSPORTER"/>
    <property type="match status" value="1"/>
</dbReference>
<evidence type="ECO:0000256" key="2">
    <source>
        <dbReference type="ARBA" id="ARBA00022475"/>
    </source>
</evidence>
<proteinExistence type="predicted"/>
<accession>A0ABU0YT11</accession>
<evidence type="ECO:0000256" key="6">
    <source>
        <dbReference type="SAM" id="Phobius"/>
    </source>
</evidence>
<feature type="transmembrane region" description="Helical" evidence="6">
    <location>
        <begin position="37"/>
        <end position="59"/>
    </location>
</feature>
<dbReference type="Proteomes" id="UP001230156">
    <property type="component" value="Unassembled WGS sequence"/>
</dbReference>
<dbReference type="SUPFAM" id="SSF103481">
    <property type="entry name" value="Multidrug resistance efflux transporter EmrE"/>
    <property type="match status" value="2"/>
</dbReference>